<dbReference type="EMBL" id="MIGC01002411">
    <property type="protein sequence ID" value="PHJ21121.1"/>
    <property type="molecule type" value="Genomic_DNA"/>
</dbReference>
<feature type="region of interest" description="Disordered" evidence="1">
    <location>
        <begin position="199"/>
        <end position="256"/>
    </location>
</feature>
<comment type="caution">
    <text evidence="2">The sequence shown here is derived from an EMBL/GenBank/DDBJ whole genome shotgun (WGS) entry which is preliminary data.</text>
</comment>
<dbReference type="Proteomes" id="UP000221165">
    <property type="component" value="Unassembled WGS sequence"/>
</dbReference>
<accession>A0A2C6K8H9</accession>
<feature type="region of interest" description="Disordered" evidence="1">
    <location>
        <begin position="127"/>
        <end position="171"/>
    </location>
</feature>
<dbReference type="VEuPathDB" id="ToxoDB:CSUI_005040"/>
<keyword evidence="3" id="KW-1185">Reference proteome</keyword>
<reference evidence="2 3" key="1">
    <citation type="journal article" date="2017" name="Int. J. Parasitol.">
        <title>The genome of the protozoan parasite Cystoisospora suis and a reverse vaccinology approach to identify vaccine candidates.</title>
        <authorList>
            <person name="Palmieri N."/>
            <person name="Shrestha A."/>
            <person name="Ruttkowski B."/>
            <person name="Beck T."/>
            <person name="Vogl C."/>
            <person name="Tomley F."/>
            <person name="Blake D.P."/>
            <person name="Joachim A."/>
        </authorList>
    </citation>
    <scope>NUCLEOTIDE SEQUENCE [LARGE SCALE GENOMIC DNA]</scope>
    <source>
        <strain evidence="2 3">Wien I</strain>
    </source>
</reference>
<organism evidence="2 3">
    <name type="scientific">Cystoisospora suis</name>
    <dbReference type="NCBI Taxonomy" id="483139"/>
    <lineage>
        <taxon>Eukaryota</taxon>
        <taxon>Sar</taxon>
        <taxon>Alveolata</taxon>
        <taxon>Apicomplexa</taxon>
        <taxon>Conoidasida</taxon>
        <taxon>Coccidia</taxon>
        <taxon>Eucoccidiorida</taxon>
        <taxon>Eimeriorina</taxon>
        <taxon>Sarcocystidae</taxon>
        <taxon>Cystoisospora</taxon>
    </lineage>
</organism>
<feature type="compositionally biased region" description="Low complexity" evidence="1">
    <location>
        <begin position="207"/>
        <end position="224"/>
    </location>
</feature>
<protein>
    <submittedName>
        <fullName evidence="2">Uncharacterized protein</fullName>
    </submittedName>
</protein>
<sequence length="256" mass="28378">MWSRLKQKTLHSQAETRNFQQKRLTLFQVSLLSCRSDSHQCHSGITLSRPPCCPWRTLGVYRKLNVKAACYGRISPLPCAGGMKVSAGPSLLLSAIVLLGFPQLPKARCEWDDWLFWRPASLFTTSKKDRQPSPVKGAGSQVTSSARSTVPFRVATTTATTVSPTEKTRKARAGTADWWRSLFSLERFRSISRRVVPNENDKELTRTSSPPSSGPSSTATTTASPKRDEDGKLPYSGKSEEMGEWMNAKSPKEIGE</sequence>
<feature type="non-terminal residue" evidence="2">
    <location>
        <position position="256"/>
    </location>
</feature>
<proteinExistence type="predicted"/>
<name>A0A2C6K8H9_9APIC</name>
<evidence type="ECO:0000256" key="1">
    <source>
        <dbReference type="SAM" id="MobiDB-lite"/>
    </source>
</evidence>
<dbReference type="PROSITE" id="PS51257">
    <property type="entry name" value="PROKAR_LIPOPROTEIN"/>
    <property type="match status" value="1"/>
</dbReference>
<dbReference type="GeneID" id="94428431"/>
<dbReference type="RefSeq" id="XP_067922805.1">
    <property type="nucleotide sequence ID" value="XM_068065220.1"/>
</dbReference>
<dbReference type="AlphaFoldDB" id="A0A2C6K8H9"/>
<gene>
    <name evidence="2" type="ORF">CSUI_005040</name>
</gene>
<evidence type="ECO:0000313" key="2">
    <source>
        <dbReference type="EMBL" id="PHJ21121.1"/>
    </source>
</evidence>
<evidence type="ECO:0000313" key="3">
    <source>
        <dbReference type="Proteomes" id="UP000221165"/>
    </source>
</evidence>